<dbReference type="OrthoDB" id="6129702at2759"/>
<dbReference type="EMBL" id="LFYR01000643">
    <property type="protein sequence ID" value="KMZ72109.1"/>
    <property type="molecule type" value="Genomic_DNA"/>
</dbReference>
<feature type="region of interest" description="Disordered" evidence="5">
    <location>
        <begin position="174"/>
        <end position="202"/>
    </location>
</feature>
<dbReference type="GO" id="GO:0046872">
    <property type="term" value="F:metal ion binding"/>
    <property type="evidence" value="ECO:0007669"/>
    <property type="project" value="UniProtKB-KW"/>
</dbReference>
<evidence type="ECO:0000256" key="1">
    <source>
        <dbReference type="ARBA" id="ARBA00022723"/>
    </source>
</evidence>
<dbReference type="PROSITE" id="PS00478">
    <property type="entry name" value="LIM_DOMAIN_1"/>
    <property type="match status" value="1"/>
</dbReference>
<dbReference type="Pfam" id="PF00412">
    <property type="entry name" value="LIM"/>
    <property type="match status" value="2"/>
</dbReference>
<proteinExistence type="predicted"/>
<dbReference type="CDD" id="cd09440">
    <property type="entry name" value="LIM1_SF3"/>
    <property type="match status" value="1"/>
</dbReference>
<feature type="domain" description="LIM zinc-binding" evidence="6">
    <location>
        <begin position="100"/>
        <end position="160"/>
    </location>
</feature>
<dbReference type="Proteomes" id="UP000036987">
    <property type="component" value="Unassembled WGS sequence"/>
</dbReference>
<feature type="compositionally biased region" description="Acidic residues" evidence="5">
    <location>
        <begin position="192"/>
        <end position="202"/>
    </location>
</feature>
<dbReference type="Gene3D" id="2.10.110.10">
    <property type="entry name" value="Cysteine Rich Protein"/>
    <property type="match status" value="2"/>
</dbReference>
<dbReference type="SMART" id="SM00132">
    <property type="entry name" value="LIM"/>
    <property type="match status" value="2"/>
</dbReference>
<evidence type="ECO:0000313" key="7">
    <source>
        <dbReference type="EMBL" id="KMZ72109.1"/>
    </source>
</evidence>
<dbReference type="GO" id="GO:0051017">
    <property type="term" value="P:actin filament bundle assembly"/>
    <property type="evidence" value="ECO:0000318"/>
    <property type="project" value="GO_Central"/>
</dbReference>
<evidence type="ECO:0000256" key="2">
    <source>
        <dbReference type="ARBA" id="ARBA00022833"/>
    </source>
</evidence>
<gene>
    <name evidence="7" type="ORF">ZOSMA_16G00750</name>
</gene>
<keyword evidence="8" id="KW-1185">Reference proteome</keyword>
<evidence type="ECO:0000256" key="4">
    <source>
        <dbReference type="PROSITE-ProRule" id="PRU00125"/>
    </source>
</evidence>
<dbReference type="FunFam" id="2.10.110.10:FF:000002">
    <property type="entry name" value="LIM domain and actin-binding 1"/>
    <property type="match status" value="2"/>
</dbReference>
<dbReference type="GO" id="GO:0005886">
    <property type="term" value="C:plasma membrane"/>
    <property type="evidence" value="ECO:0000318"/>
    <property type="project" value="GO_Central"/>
</dbReference>
<keyword evidence="1 4" id="KW-0479">Metal-binding</keyword>
<keyword evidence="2 4" id="KW-0862">Zinc</keyword>
<evidence type="ECO:0000313" key="8">
    <source>
        <dbReference type="Proteomes" id="UP000036987"/>
    </source>
</evidence>
<dbReference type="GO" id="GO:0015629">
    <property type="term" value="C:actin cytoskeleton"/>
    <property type="evidence" value="ECO:0000318"/>
    <property type="project" value="GO_Central"/>
</dbReference>
<accession>A0A0K9PT35</accession>
<organism evidence="7 8">
    <name type="scientific">Zostera marina</name>
    <name type="common">Eelgrass</name>
    <dbReference type="NCBI Taxonomy" id="29655"/>
    <lineage>
        <taxon>Eukaryota</taxon>
        <taxon>Viridiplantae</taxon>
        <taxon>Streptophyta</taxon>
        <taxon>Embryophyta</taxon>
        <taxon>Tracheophyta</taxon>
        <taxon>Spermatophyta</taxon>
        <taxon>Magnoliopsida</taxon>
        <taxon>Liliopsida</taxon>
        <taxon>Zosteraceae</taxon>
        <taxon>Zostera</taxon>
    </lineage>
</organism>
<dbReference type="SUPFAM" id="SSF57716">
    <property type="entry name" value="Glucocorticoid receptor-like (DNA-binding domain)"/>
    <property type="match status" value="4"/>
</dbReference>
<reference evidence="8" key="1">
    <citation type="journal article" date="2016" name="Nature">
        <title>The genome of the seagrass Zostera marina reveals angiosperm adaptation to the sea.</title>
        <authorList>
            <person name="Olsen J.L."/>
            <person name="Rouze P."/>
            <person name="Verhelst B."/>
            <person name="Lin Y.-C."/>
            <person name="Bayer T."/>
            <person name="Collen J."/>
            <person name="Dattolo E."/>
            <person name="De Paoli E."/>
            <person name="Dittami S."/>
            <person name="Maumus F."/>
            <person name="Michel G."/>
            <person name="Kersting A."/>
            <person name="Lauritano C."/>
            <person name="Lohaus R."/>
            <person name="Toepel M."/>
            <person name="Tonon T."/>
            <person name="Vanneste K."/>
            <person name="Amirebrahimi M."/>
            <person name="Brakel J."/>
            <person name="Bostroem C."/>
            <person name="Chovatia M."/>
            <person name="Grimwood J."/>
            <person name="Jenkins J.W."/>
            <person name="Jueterbock A."/>
            <person name="Mraz A."/>
            <person name="Stam W.T."/>
            <person name="Tice H."/>
            <person name="Bornberg-Bauer E."/>
            <person name="Green P.J."/>
            <person name="Pearson G.A."/>
            <person name="Procaccini G."/>
            <person name="Duarte C.M."/>
            <person name="Schmutz J."/>
            <person name="Reusch T.B.H."/>
            <person name="Van de Peer Y."/>
        </authorList>
    </citation>
    <scope>NUCLEOTIDE SEQUENCE [LARGE SCALE GENOMIC DNA]</scope>
    <source>
        <strain evidence="8">cv. Finnish</strain>
    </source>
</reference>
<dbReference type="InterPro" id="IPR001781">
    <property type="entry name" value="Znf_LIM"/>
</dbReference>
<evidence type="ECO:0000256" key="5">
    <source>
        <dbReference type="SAM" id="MobiDB-lite"/>
    </source>
</evidence>
<keyword evidence="3 4" id="KW-0440">LIM domain</keyword>
<protein>
    <submittedName>
        <fullName evidence="7">LIM domain-containing protein</fullName>
    </submittedName>
</protein>
<dbReference type="GO" id="GO:0051015">
    <property type="term" value="F:actin filament binding"/>
    <property type="evidence" value="ECO:0000318"/>
    <property type="project" value="GO_Central"/>
</dbReference>
<dbReference type="PANTHER" id="PTHR24206">
    <property type="entry name" value="OS06G0237300 PROTEIN"/>
    <property type="match status" value="1"/>
</dbReference>
<comment type="caution">
    <text evidence="7">The sequence shown here is derived from an EMBL/GenBank/DDBJ whole genome shotgun (WGS) entry which is preliminary data.</text>
</comment>
<dbReference type="AlphaFoldDB" id="A0A0K9PT35"/>
<evidence type="ECO:0000256" key="3">
    <source>
        <dbReference type="ARBA" id="ARBA00023038"/>
    </source>
</evidence>
<feature type="domain" description="LIM zinc-binding" evidence="6">
    <location>
        <begin position="8"/>
        <end position="68"/>
    </location>
</feature>
<dbReference type="PROSITE" id="PS50023">
    <property type="entry name" value="LIM_DOMAIN_2"/>
    <property type="match status" value="2"/>
</dbReference>
<sequence length="202" mass="22571">MSFSGTIDKCKSCDKTVYVVDILTIDGIPYHKKCFRCSHCNGPLEMSNYSSMDGILYCKTHFEQLFKESGSFTKNFQTIAKTDLNRTPSRLSSMFSGTQDKCATCKKTAYPLETLTVEGESYHKSCFRCSHGGCPLTTSSYAALDGILYCKHHFAQLFKEKGTYSHLIDVASKKNAGAGASHPDESIKTEEEEKEKEEEEES</sequence>
<evidence type="ECO:0000259" key="6">
    <source>
        <dbReference type="PROSITE" id="PS50023"/>
    </source>
</evidence>
<name>A0A0K9PT35_ZOSMR</name>
<dbReference type="OMA" id="PRHWPKV"/>
<feature type="compositionally biased region" description="Basic and acidic residues" evidence="5">
    <location>
        <begin position="182"/>
        <end position="191"/>
    </location>
</feature>